<protein>
    <submittedName>
        <fullName evidence="2">Uncharacterized protein</fullName>
    </submittedName>
</protein>
<feature type="region of interest" description="Disordered" evidence="1">
    <location>
        <begin position="162"/>
        <end position="189"/>
    </location>
</feature>
<dbReference type="EMBL" id="JACXVP010000010">
    <property type="protein sequence ID" value="KAG5579770.1"/>
    <property type="molecule type" value="Genomic_DNA"/>
</dbReference>
<keyword evidence="3" id="KW-1185">Reference proteome</keyword>
<comment type="caution">
    <text evidence="2">The sequence shown here is derived from an EMBL/GenBank/DDBJ whole genome shotgun (WGS) entry which is preliminary data.</text>
</comment>
<feature type="compositionally biased region" description="Basic residues" evidence="1">
    <location>
        <begin position="174"/>
        <end position="186"/>
    </location>
</feature>
<evidence type="ECO:0000313" key="2">
    <source>
        <dbReference type="EMBL" id="KAG5579770.1"/>
    </source>
</evidence>
<name>A0A9J5WVE2_SOLCO</name>
<reference evidence="2 3" key="1">
    <citation type="submission" date="2020-09" db="EMBL/GenBank/DDBJ databases">
        <title>De no assembly of potato wild relative species, Solanum commersonii.</title>
        <authorList>
            <person name="Cho K."/>
        </authorList>
    </citation>
    <scope>NUCLEOTIDE SEQUENCE [LARGE SCALE GENOMIC DNA]</scope>
    <source>
        <strain evidence="2">LZ3.2</strain>
        <tissue evidence="2">Leaf</tissue>
    </source>
</reference>
<organism evidence="2 3">
    <name type="scientific">Solanum commersonii</name>
    <name type="common">Commerson's wild potato</name>
    <name type="synonym">Commerson's nightshade</name>
    <dbReference type="NCBI Taxonomy" id="4109"/>
    <lineage>
        <taxon>Eukaryota</taxon>
        <taxon>Viridiplantae</taxon>
        <taxon>Streptophyta</taxon>
        <taxon>Embryophyta</taxon>
        <taxon>Tracheophyta</taxon>
        <taxon>Spermatophyta</taxon>
        <taxon>Magnoliopsida</taxon>
        <taxon>eudicotyledons</taxon>
        <taxon>Gunneridae</taxon>
        <taxon>Pentapetalae</taxon>
        <taxon>asterids</taxon>
        <taxon>lamiids</taxon>
        <taxon>Solanales</taxon>
        <taxon>Solanaceae</taxon>
        <taxon>Solanoideae</taxon>
        <taxon>Solaneae</taxon>
        <taxon>Solanum</taxon>
    </lineage>
</organism>
<gene>
    <name evidence="2" type="ORF">H5410_050397</name>
</gene>
<proteinExistence type="predicted"/>
<dbReference type="AlphaFoldDB" id="A0A9J5WVE2"/>
<evidence type="ECO:0000313" key="3">
    <source>
        <dbReference type="Proteomes" id="UP000824120"/>
    </source>
</evidence>
<accession>A0A9J5WVE2</accession>
<feature type="non-terminal residue" evidence="2">
    <location>
        <position position="306"/>
    </location>
</feature>
<feature type="compositionally biased region" description="Polar residues" evidence="1">
    <location>
        <begin position="162"/>
        <end position="171"/>
    </location>
</feature>
<sequence length="306" mass="35136">MSTISLVNITEGSPLTPQSHIDLNNPAPSYQPGPFSTMLSDHLFEGDLPQSKSSEYNILAASENLVIESLTQMREWVRNEEGSSFMDGILGDSEQIFDQTPEVGVHPSTDSSDTDEDNISLRWEIQKRMVTVTMKGKEKVTEKTPKKKPFTRVTSQKLMGNAMKSSKTTMAENKKRRRSHQSKKGNHSMFLSKNLNRDLKIVDNLRLHEVLGRRVFNPEIIAKPGMNSLADLVEIQSWTHIFMTKSPFLHEEQVREFYYNIFFSEDGNLNTLFVKECSKFPDMHRAGVQKKLIKREYQLLFEFVNK</sequence>
<dbReference type="Proteomes" id="UP000824120">
    <property type="component" value="Chromosome 10"/>
</dbReference>
<evidence type="ECO:0000256" key="1">
    <source>
        <dbReference type="SAM" id="MobiDB-lite"/>
    </source>
</evidence>